<dbReference type="Gene3D" id="3.90.1150.10">
    <property type="entry name" value="Aspartate Aminotransferase, domain 1"/>
    <property type="match status" value="1"/>
</dbReference>
<dbReference type="InterPro" id="IPR020578">
    <property type="entry name" value="Aminotrans_V_PyrdxlP_BS"/>
</dbReference>
<organism evidence="6 7">
    <name type="scientific">Paenirhodobacter populi</name>
    <dbReference type="NCBI Taxonomy" id="2306993"/>
    <lineage>
        <taxon>Bacteria</taxon>
        <taxon>Pseudomonadati</taxon>
        <taxon>Pseudomonadota</taxon>
        <taxon>Alphaproteobacteria</taxon>
        <taxon>Rhodobacterales</taxon>
        <taxon>Rhodobacter group</taxon>
        <taxon>Paenirhodobacter</taxon>
    </lineage>
</organism>
<evidence type="ECO:0000256" key="2">
    <source>
        <dbReference type="ARBA" id="ARBA00022898"/>
    </source>
</evidence>
<accession>A0A443JJ08</accession>
<comment type="cofactor">
    <cofactor evidence="1 4">
        <name>pyridoxal 5'-phosphate</name>
        <dbReference type="ChEBI" id="CHEBI:597326"/>
    </cofactor>
</comment>
<keyword evidence="6" id="KW-0808">Transferase</keyword>
<dbReference type="EMBL" id="SAUZ01000012">
    <property type="protein sequence ID" value="RWR20521.1"/>
    <property type="molecule type" value="Genomic_DNA"/>
</dbReference>
<proteinExistence type="inferred from homology"/>
<dbReference type="InterPro" id="IPR015421">
    <property type="entry name" value="PyrdxlP-dep_Trfase_major"/>
</dbReference>
<dbReference type="InterPro" id="IPR015424">
    <property type="entry name" value="PyrdxlP-dep_Trfase"/>
</dbReference>
<dbReference type="SUPFAM" id="SSF53383">
    <property type="entry name" value="PLP-dependent transferases"/>
    <property type="match status" value="1"/>
</dbReference>
<dbReference type="InterPro" id="IPR015422">
    <property type="entry name" value="PyrdxlP-dep_Trfase_small"/>
</dbReference>
<evidence type="ECO:0000256" key="1">
    <source>
        <dbReference type="ARBA" id="ARBA00001933"/>
    </source>
</evidence>
<dbReference type="PANTHER" id="PTHR43586:SF24">
    <property type="entry name" value="BLR4730 PROTEIN"/>
    <property type="match status" value="1"/>
</dbReference>
<feature type="domain" description="Aminotransferase class V" evidence="5">
    <location>
        <begin position="37"/>
        <end position="344"/>
    </location>
</feature>
<reference evidence="6 7" key="1">
    <citation type="submission" date="2019-01" db="EMBL/GenBank/DDBJ databases">
        <title>Sinorhodobacter populi sp. nov. isolated from the symptomatic bark tissue of Populus euramericana canker.</title>
        <authorList>
            <person name="Xu G."/>
        </authorList>
    </citation>
    <scope>NUCLEOTIDE SEQUENCE [LARGE SCALE GENOMIC DNA]</scope>
    <source>
        <strain evidence="6 7">SK2B-1</strain>
    </source>
</reference>
<reference evidence="6 7" key="2">
    <citation type="submission" date="2019-01" db="EMBL/GenBank/DDBJ databases">
        <authorList>
            <person name="Li Y."/>
        </authorList>
    </citation>
    <scope>NUCLEOTIDE SEQUENCE [LARGE SCALE GENOMIC DNA]</scope>
    <source>
        <strain evidence="6 7">SK2B-1</strain>
    </source>
</reference>
<dbReference type="PANTHER" id="PTHR43586">
    <property type="entry name" value="CYSTEINE DESULFURASE"/>
    <property type="match status" value="1"/>
</dbReference>
<dbReference type="Pfam" id="PF00266">
    <property type="entry name" value="Aminotran_5"/>
    <property type="match status" value="1"/>
</dbReference>
<sequence>MPIYLNAASHGLPDRATLEAAKTRIEAELDHGTVLSEDAAQADLARARTAAARLLDAPGARTIFGTTTTQLWQAVIGRLPLTGRRILLSPHEWGANIRHLRHLASILDLGVDVVPEGEAFDPAAWHGRIDDRTAAILLPAVTSIEGLLYPVAAIGALPRPETALVIVDAAQALGRAPVSMETGCDVLLGTARKWLRGPRGTAVAALSPRAERTLGTDAMALEARDFNVAGRCALGVALNACLDAGVVTIAGRIAELERDLRGALEDCDIAGAQVLAAADAHAPGTVVLSVAVAARDRIDNALRERDILAKWSLPATEEPLSRLAQAGDRAFLRMTPHLYNRGEEMRVVAGALAGSGG</sequence>
<gene>
    <name evidence="6" type="ORF">D2T30_11635</name>
</gene>
<protein>
    <submittedName>
        <fullName evidence="6">Aminotransferase class V-fold PLP-dependent enzyme</fullName>
    </submittedName>
</protein>
<comment type="similarity">
    <text evidence="3">Belongs to the class-V pyridoxal-phosphate-dependent aminotransferase family.</text>
</comment>
<dbReference type="Proteomes" id="UP000284476">
    <property type="component" value="Unassembled WGS sequence"/>
</dbReference>
<keyword evidence="6" id="KW-0032">Aminotransferase</keyword>
<dbReference type="GO" id="GO:0008483">
    <property type="term" value="F:transaminase activity"/>
    <property type="evidence" value="ECO:0007669"/>
    <property type="project" value="UniProtKB-KW"/>
</dbReference>
<evidence type="ECO:0000256" key="4">
    <source>
        <dbReference type="RuleBase" id="RU004504"/>
    </source>
</evidence>
<dbReference type="PROSITE" id="PS00595">
    <property type="entry name" value="AA_TRANSFER_CLASS_5"/>
    <property type="match status" value="1"/>
</dbReference>
<keyword evidence="2" id="KW-0663">Pyridoxal phosphate</keyword>
<name>A0A443JJ08_9RHOB</name>
<dbReference type="AlphaFoldDB" id="A0A443JJ08"/>
<dbReference type="InterPro" id="IPR000192">
    <property type="entry name" value="Aminotrans_V_dom"/>
</dbReference>
<evidence type="ECO:0000313" key="7">
    <source>
        <dbReference type="Proteomes" id="UP000284476"/>
    </source>
</evidence>
<comment type="caution">
    <text evidence="6">The sequence shown here is derived from an EMBL/GenBank/DDBJ whole genome shotgun (WGS) entry which is preliminary data.</text>
</comment>
<evidence type="ECO:0000313" key="6">
    <source>
        <dbReference type="EMBL" id="RWR20521.1"/>
    </source>
</evidence>
<evidence type="ECO:0000256" key="3">
    <source>
        <dbReference type="RuleBase" id="RU004075"/>
    </source>
</evidence>
<dbReference type="Gene3D" id="3.40.640.10">
    <property type="entry name" value="Type I PLP-dependent aspartate aminotransferase-like (Major domain)"/>
    <property type="match status" value="1"/>
</dbReference>
<dbReference type="RefSeq" id="WP_128208996.1">
    <property type="nucleotide sequence ID" value="NZ_JBHRSO010000019.1"/>
</dbReference>
<evidence type="ECO:0000259" key="5">
    <source>
        <dbReference type="Pfam" id="PF00266"/>
    </source>
</evidence>